<keyword evidence="3" id="KW-1185">Reference proteome</keyword>
<gene>
    <name evidence="2" type="ORF">OIK42_13455</name>
</gene>
<dbReference type="Pfam" id="PF13302">
    <property type="entry name" value="Acetyltransf_3"/>
    <property type="match status" value="1"/>
</dbReference>
<dbReference type="InterPro" id="IPR016181">
    <property type="entry name" value="Acyl_CoA_acyltransferase"/>
</dbReference>
<proteinExistence type="predicted"/>
<evidence type="ECO:0000259" key="1">
    <source>
        <dbReference type="PROSITE" id="PS51186"/>
    </source>
</evidence>
<evidence type="ECO:0000313" key="3">
    <source>
        <dbReference type="Proteomes" id="UP001218788"/>
    </source>
</evidence>
<accession>A0ABT5L5K2</accession>
<dbReference type="PROSITE" id="PS51186">
    <property type="entry name" value="GNAT"/>
    <property type="match status" value="1"/>
</dbReference>
<dbReference type="InterPro" id="IPR000182">
    <property type="entry name" value="GNAT_dom"/>
</dbReference>
<protein>
    <submittedName>
        <fullName evidence="2">GNAT family N-acetyltransferase</fullName>
    </submittedName>
</protein>
<dbReference type="Gene3D" id="3.40.630.30">
    <property type="match status" value="1"/>
</dbReference>
<comment type="caution">
    <text evidence="2">The sequence shown here is derived from an EMBL/GenBank/DDBJ whole genome shotgun (WGS) entry which is preliminary data.</text>
</comment>
<dbReference type="InterPro" id="IPR051531">
    <property type="entry name" value="N-acetyltransferase"/>
</dbReference>
<dbReference type="RefSeq" id="WP_273641251.1">
    <property type="nucleotide sequence ID" value="NZ_JAQQXP010000001.1"/>
</dbReference>
<dbReference type="PANTHER" id="PTHR43792">
    <property type="entry name" value="GNAT FAMILY, PUTATIVE (AFU_ORTHOLOGUE AFUA_3G00765)-RELATED-RELATED"/>
    <property type="match status" value="1"/>
</dbReference>
<feature type="domain" description="N-acetyltransferase" evidence="1">
    <location>
        <begin position="10"/>
        <end position="176"/>
    </location>
</feature>
<dbReference type="EMBL" id="JAQQXP010000001">
    <property type="protein sequence ID" value="MDC8831761.1"/>
    <property type="molecule type" value="Genomic_DNA"/>
</dbReference>
<organism evidence="2 3">
    <name type="scientific">Alteromonas gilva</name>
    <dbReference type="NCBI Taxonomy" id="2987522"/>
    <lineage>
        <taxon>Bacteria</taxon>
        <taxon>Pseudomonadati</taxon>
        <taxon>Pseudomonadota</taxon>
        <taxon>Gammaproteobacteria</taxon>
        <taxon>Alteromonadales</taxon>
        <taxon>Alteromonadaceae</taxon>
        <taxon>Alteromonas/Salinimonas group</taxon>
        <taxon>Alteromonas</taxon>
    </lineage>
</organism>
<dbReference type="Proteomes" id="UP001218788">
    <property type="component" value="Unassembled WGS sequence"/>
</dbReference>
<name>A0ABT5L5K2_9ALTE</name>
<dbReference type="SUPFAM" id="SSF55729">
    <property type="entry name" value="Acyl-CoA N-acyltransferases (Nat)"/>
    <property type="match status" value="1"/>
</dbReference>
<evidence type="ECO:0000313" key="2">
    <source>
        <dbReference type="EMBL" id="MDC8831761.1"/>
    </source>
</evidence>
<dbReference type="PANTHER" id="PTHR43792:SF1">
    <property type="entry name" value="N-ACETYLTRANSFERASE DOMAIN-CONTAINING PROTEIN"/>
    <property type="match status" value="1"/>
</dbReference>
<sequence>MLHIADSQRLSFRLVTADDHDFLFQLDQDEAVMRYINGGKKTSRQEIDEVFMPRVMAFSNPQKGWGLWQVRVNTRSPVGWILVRPMGFFSGNRDDSNLELGWRFSRAVWGQGIATEAAKAVMQALLANGITQFSAIALKSNTASINVMGKLGMSFSHSERYQDAVFDEQVEVYTVRHN</sequence>
<reference evidence="2 3" key="1">
    <citation type="submission" date="2022-10" db="EMBL/GenBank/DDBJ databases">
        <title>Alteromonas sp. chi3 Genome sequencing.</title>
        <authorList>
            <person name="Park S."/>
        </authorList>
    </citation>
    <scope>NUCLEOTIDE SEQUENCE [LARGE SCALE GENOMIC DNA]</scope>
    <source>
        <strain evidence="3">chi3</strain>
    </source>
</reference>